<sequence>MEDLKLETIAVERPAEGVVVATLDRPDRYNSMTVTMFRELEQLAFALGDDDEARVLILTGAGKAFCAGYDLDDADELANLTVLGMLERQEHAARGLQAIRSLRIPVIAAVNGAAAGGGLSLALAADIRLAARSAKFNAAFVRIGLSAGDLGASWLLPRIIGPALASEIAYTGRFVFADEAERIGLANKTVDDDALLGEAVAMAKLICANSPGGVQLSKRALQANMEITSYAAALELENRGQALLTRGSDMPEALAAFKEKRAPKFTGS</sequence>
<name>A0ABX1IX58_9PSEU</name>
<proteinExistence type="inferred from homology"/>
<dbReference type="Proteomes" id="UP000715441">
    <property type="component" value="Unassembled WGS sequence"/>
</dbReference>
<keyword evidence="2" id="KW-0456">Lyase</keyword>
<evidence type="ECO:0000256" key="1">
    <source>
        <dbReference type="ARBA" id="ARBA00005254"/>
    </source>
</evidence>
<evidence type="ECO:0000256" key="2">
    <source>
        <dbReference type="ARBA" id="ARBA00023239"/>
    </source>
</evidence>
<dbReference type="InterPro" id="IPR014748">
    <property type="entry name" value="Enoyl-CoA_hydra_C"/>
</dbReference>
<dbReference type="InterPro" id="IPR001753">
    <property type="entry name" value="Enoyl-CoA_hydra/iso"/>
</dbReference>
<dbReference type="PANTHER" id="PTHR11941:SF54">
    <property type="entry name" value="ENOYL-COA HYDRATASE, MITOCHONDRIAL"/>
    <property type="match status" value="1"/>
</dbReference>
<evidence type="ECO:0000256" key="5">
    <source>
        <dbReference type="RuleBase" id="RU003707"/>
    </source>
</evidence>
<comment type="similarity">
    <text evidence="1 5">Belongs to the enoyl-CoA hydratase/isomerase family.</text>
</comment>
<comment type="catalytic activity">
    <reaction evidence="3">
        <text>a (3S)-3-hydroxyacyl-CoA = a (2E)-enoyl-CoA + H2O</text>
        <dbReference type="Rhea" id="RHEA:16105"/>
        <dbReference type="ChEBI" id="CHEBI:15377"/>
        <dbReference type="ChEBI" id="CHEBI:57318"/>
        <dbReference type="ChEBI" id="CHEBI:58856"/>
        <dbReference type="EC" id="4.2.1.17"/>
    </reaction>
</comment>
<evidence type="ECO:0000313" key="7">
    <source>
        <dbReference type="Proteomes" id="UP000715441"/>
    </source>
</evidence>
<gene>
    <name evidence="6" type="ORF">HFP15_03350</name>
</gene>
<organism evidence="6 7">
    <name type="scientific">Amycolatopsis acididurans</name>
    <dbReference type="NCBI Taxonomy" id="2724524"/>
    <lineage>
        <taxon>Bacteria</taxon>
        <taxon>Bacillati</taxon>
        <taxon>Actinomycetota</taxon>
        <taxon>Actinomycetes</taxon>
        <taxon>Pseudonocardiales</taxon>
        <taxon>Pseudonocardiaceae</taxon>
        <taxon>Amycolatopsis</taxon>
    </lineage>
</organism>
<dbReference type="PANTHER" id="PTHR11941">
    <property type="entry name" value="ENOYL-COA HYDRATASE-RELATED"/>
    <property type="match status" value="1"/>
</dbReference>
<dbReference type="PROSITE" id="PS00166">
    <property type="entry name" value="ENOYL_COA_HYDRATASE"/>
    <property type="match status" value="1"/>
</dbReference>
<evidence type="ECO:0000256" key="4">
    <source>
        <dbReference type="ARBA" id="ARBA00023717"/>
    </source>
</evidence>
<dbReference type="SUPFAM" id="SSF52096">
    <property type="entry name" value="ClpP/crotonase"/>
    <property type="match status" value="1"/>
</dbReference>
<dbReference type="InterPro" id="IPR029045">
    <property type="entry name" value="ClpP/crotonase-like_dom_sf"/>
</dbReference>
<reference evidence="6 7" key="1">
    <citation type="submission" date="2020-04" db="EMBL/GenBank/DDBJ databases">
        <title>Novel species.</title>
        <authorList>
            <person name="Teo W.F.A."/>
            <person name="Lipun K."/>
            <person name="Srisuk N."/>
            <person name="Duangmal K."/>
        </authorList>
    </citation>
    <scope>NUCLEOTIDE SEQUENCE [LARGE SCALE GENOMIC DNA]</scope>
    <source>
        <strain evidence="6 7">K13G38</strain>
    </source>
</reference>
<keyword evidence="7" id="KW-1185">Reference proteome</keyword>
<dbReference type="Gene3D" id="3.90.226.10">
    <property type="entry name" value="2-enoyl-CoA Hydratase, Chain A, domain 1"/>
    <property type="match status" value="1"/>
</dbReference>
<accession>A0ABX1IX58</accession>
<protein>
    <submittedName>
        <fullName evidence="6">Enoyl-CoA hydratase/isomerase family protein</fullName>
    </submittedName>
</protein>
<dbReference type="EMBL" id="JAAXLS010000001">
    <property type="protein sequence ID" value="NKQ51914.1"/>
    <property type="molecule type" value="Genomic_DNA"/>
</dbReference>
<evidence type="ECO:0000313" key="6">
    <source>
        <dbReference type="EMBL" id="NKQ51914.1"/>
    </source>
</evidence>
<comment type="caution">
    <text evidence="6">The sequence shown here is derived from an EMBL/GenBank/DDBJ whole genome shotgun (WGS) entry which is preliminary data.</text>
</comment>
<dbReference type="Gene3D" id="1.10.12.10">
    <property type="entry name" value="Lyase 2-enoyl-coa Hydratase, Chain A, domain 2"/>
    <property type="match status" value="1"/>
</dbReference>
<evidence type="ECO:0000256" key="3">
    <source>
        <dbReference type="ARBA" id="ARBA00023709"/>
    </source>
</evidence>
<dbReference type="InterPro" id="IPR018376">
    <property type="entry name" value="Enoyl-CoA_hyd/isom_CS"/>
</dbReference>
<dbReference type="Pfam" id="PF00378">
    <property type="entry name" value="ECH_1"/>
    <property type="match status" value="1"/>
</dbReference>
<dbReference type="CDD" id="cd06558">
    <property type="entry name" value="crotonase-like"/>
    <property type="match status" value="1"/>
</dbReference>
<comment type="catalytic activity">
    <reaction evidence="4">
        <text>a 4-saturated-(3S)-3-hydroxyacyl-CoA = a (3E)-enoyl-CoA + H2O</text>
        <dbReference type="Rhea" id="RHEA:20724"/>
        <dbReference type="ChEBI" id="CHEBI:15377"/>
        <dbReference type="ChEBI" id="CHEBI:58521"/>
        <dbReference type="ChEBI" id="CHEBI:137480"/>
        <dbReference type="EC" id="4.2.1.17"/>
    </reaction>
</comment>
<dbReference type="RefSeq" id="WP_168511178.1">
    <property type="nucleotide sequence ID" value="NZ_JAAXLS010000001.1"/>
</dbReference>